<dbReference type="SUPFAM" id="SSF56219">
    <property type="entry name" value="DNase I-like"/>
    <property type="match status" value="1"/>
</dbReference>
<protein>
    <submittedName>
        <fullName evidence="1">Uncharacterized protein</fullName>
    </submittedName>
</protein>
<evidence type="ECO:0000313" key="1">
    <source>
        <dbReference type="EMBL" id="EFB14968.1"/>
    </source>
</evidence>
<dbReference type="EMBL" id="GL192451">
    <property type="protein sequence ID" value="EFB14968.1"/>
    <property type="molecule type" value="Genomic_DNA"/>
</dbReference>
<proteinExistence type="predicted"/>
<dbReference type="InParanoid" id="D2H2X5"/>
<name>D2H2X5_AILME</name>
<dbReference type="AlphaFoldDB" id="D2H2X5"/>
<dbReference type="Gene3D" id="3.60.10.10">
    <property type="entry name" value="Endonuclease/exonuclease/phosphatase"/>
    <property type="match status" value="1"/>
</dbReference>
<feature type="non-terminal residue" evidence="1">
    <location>
        <position position="113"/>
    </location>
</feature>
<dbReference type="InterPro" id="IPR036691">
    <property type="entry name" value="Endo/exonu/phosph_ase_sf"/>
</dbReference>
<reference evidence="1" key="1">
    <citation type="journal article" date="2010" name="Nature">
        <title>The sequence and de novo assembly of the giant panda genome.</title>
        <authorList>
            <person name="Li R."/>
            <person name="Fan W."/>
            <person name="Tian G."/>
            <person name="Zhu H."/>
            <person name="He L."/>
            <person name="Cai J."/>
            <person name="Huang Q."/>
            <person name="Cai Q."/>
            <person name="Li B."/>
            <person name="Bai Y."/>
            <person name="Zhang Z."/>
            <person name="Zhang Y."/>
            <person name="Wang W."/>
            <person name="Li J."/>
            <person name="Wei F."/>
            <person name="Li H."/>
            <person name="Jian M."/>
            <person name="Li J."/>
            <person name="Zhang Z."/>
            <person name="Nielsen R."/>
            <person name="Li D."/>
            <person name="Gu W."/>
            <person name="Yang Z."/>
            <person name="Xuan Z."/>
            <person name="Ryder O.A."/>
            <person name="Leung F.C."/>
            <person name="Zhou Y."/>
            <person name="Cao J."/>
            <person name="Sun X."/>
            <person name="Fu Y."/>
            <person name="Fang X."/>
            <person name="Guo X."/>
            <person name="Wang B."/>
            <person name="Hou R."/>
            <person name="Shen F."/>
            <person name="Mu B."/>
            <person name="Ni P."/>
            <person name="Lin R."/>
            <person name="Qian W."/>
            <person name="Wang G."/>
            <person name="Yu C."/>
            <person name="Nie W."/>
            <person name="Wang J."/>
            <person name="Wu Z."/>
            <person name="Liang H."/>
            <person name="Min J."/>
            <person name="Wu Q."/>
            <person name="Cheng S."/>
            <person name="Ruan J."/>
            <person name="Wang M."/>
            <person name="Shi Z."/>
            <person name="Wen M."/>
            <person name="Liu B."/>
            <person name="Ren X."/>
            <person name="Zheng H."/>
            <person name="Dong D."/>
            <person name="Cook K."/>
            <person name="Shan G."/>
            <person name="Zhang H."/>
            <person name="Kosiol C."/>
            <person name="Xie X."/>
            <person name="Lu Z."/>
            <person name="Zheng H."/>
            <person name="Li Y."/>
            <person name="Steiner C.C."/>
            <person name="Lam T.T."/>
            <person name="Lin S."/>
            <person name="Zhang Q."/>
            <person name="Li G."/>
            <person name="Tian J."/>
            <person name="Gong T."/>
            <person name="Liu H."/>
            <person name="Zhang D."/>
            <person name="Fang L."/>
            <person name="Ye C."/>
            <person name="Zhang J."/>
            <person name="Hu W."/>
            <person name="Xu A."/>
            <person name="Ren Y."/>
            <person name="Zhang G."/>
            <person name="Bruford M.W."/>
            <person name="Li Q."/>
            <person name="Ma L."/>
            <person name="Guo Y."/>
            <person name="An N."/>
            <person name="Hu Y."/>
            <person name="Zheng Y."/>
            <person name="Shi Y."/>
            <person name="Li Z."/>
            <person name="Liu Q."/>
            <person name="Chen Y."/>
            <person name="Zhao J."/>
            <person name="Qu N."/>
            <person name="Zhao S."/>
            <person name="Tian F."/>
            <person name="Wang X."/>
            <person name="Wang H."/>
            <person name="Xu L."/>
            <person name="Liu X."/>
            <person name="Vinar T."/>
            <person name="Wang Y."/>
            <person name="Lam T.W."/>
            <person name="Yiu S.M."/>
            <person name="Liu S."/>
            <person name="Zhang H."/>
            <person name="Li D."/>
            <person name="Huang Y."/>
            <person name="Wang X."/>
            <person name="Yang G."/>
            <person name="Jiang Z."/>
            <person name="Wang J."/>
            <person name="Qin N."/>
            <person name="Li L."/>
            <person name="Li J."/>
            <person name="Bolund L."/>
            <person name="Kristiansen K."/>
            <person name="Wong G.K."/>
            <person name="Olson M."/>
            <person name="Zhang X."/>
            <person name="Li S."/>
            <person name="Yang H."/>
            <person name="Wang J."/>
            <person name="Wang J."/>
        </authorList>
    </citation>
    <scope>NUCLEOTIDE SEQUENCE [LARGE SCALE GENOMIC DNA]</scope>
</reference>
<accession>D2H2X5</accession>
<sequence>RQKISKDGVELNSTINQLDIMNIYRLFHPKTADYTFFLKLHGTFTKIDHILSHKTHLNKFQRMEIILCLLSDNHGIKLKINNRKRAGKSPNTWRLNNALLNNIWVKEEISREI</sequence>
<gene>
    <name evidence="1" type="ORF">PANDA_004007</name>
</gene>
<organism evidence="1">
    <name type="scientific">Ailuropoda melanoleuca</name>
    <name type="common">Giant panda</name>
    <dbReference type="NCBI Taxonomy" id="9646"/>
    <lineage>
        <taxon>Eukaryota</taxon>
        <taxon>Metazoa</taxon>
        <taxon>Chordata</taxon>
        <taxon>Craniata</taxon>
        <taxon>Vertebrata</taxon>
        <taxon>Euteleostomi</taxon>
        <taxon>Mammalia</taxon>
        <taxon>Eutheria</taxon>
        <taxon>Laurasiatheria</taxon>
        <taxon>Carnivora</taxon>
        <taxon>Caniformia</taxon>
        <taxon>Ursidae</taxon>
        <taxon>Ailuropoda</taxon>
    </lineage>
</organism>
<feature type="non-terminal residue" evidence="1">
    <location>
        <position position="1"/>
    </location>
</feature>